<dbReference type="Pfam" id="PF07690">
    <property type="entry name" value="MFS_1"/>
    <property type="match status" value="1"/>
</dbReference>
<evidence type="ECO:0000256" key="1">
    <source>
        <dbReference type="ARBA" id="ARBA00004651"/>
    </source>
</evidence>
<keyword evidence="5 6" id="KW-0472">Membrane</keyword>
<accession>A0A4S4G3I9</accession>
<name>A0A4S4G3I9_9ACTN</name>
<evidence type="ECO:0000256" key="4">
    <source>
        <dbReference type="ARBA" id="ARBA00022989"/>
    </source>
</evidence>
<protein>
    <submittedName>
        <fullName evidence="8">Multidrug efflux MFS transporter</fullName>
    </submittedName>
</protein>
<feature type="transmembrane region" description="Helical" evidence="6">
    <location>
        <begin position="201"/>
        <end position="225"/>
    </location>
</feature>
<dbReference type="Proteomes" id="UP000308978">
    <property type="component" value="Unassembled WGS sequence"/>
</dbReference>
<feature type="transmembrane region" description="Helical" evidence="6">
    <location>
        <begin position="74"/>
        <end position="91"/>
    </location>
</feature>
<feature type="transmembrane region" description="Helical" evidence="6">
    <location>
        <begin position="358"/>
        <end position="381"/>
    </location>
</feature>
<feature type="transmembrane region" description="Helical" evidence="6">
    <location>
        <begin position="496"/>
        <end position="521"/>
    </location>
</feature>
<dbReference type="GO" id="GO:0005886">
    <property type="term" value="C:plasma membrane"/>
    <property type="evidence" value="ECO:0007669"/>
    <property type="project" value="UniProtKB-SubCell"/>
</dbReference>
<dbReference type="AlphaFoldDB" id="A0A4S4G3I9"/>
<dbReference type="PANTHER" id="PTHR42718">
    <property type="entry name" value="MAJOR FACILITATOR SUPERFAMILY MULTIDRUG TRANSPORTER MFSC"/>
    <property type="match status" value="1"/>
</dbReference>
<dbReference type="InterPro" id="IPR020846">
    <property type="entry name" value="MFS_dom"/>
</dbReference>
<evidence type="ECO:0000256" key="5">
    <source>
        <dbReference type="ARBA" id="ARBA00023136"/>
    </source>
</evidence>
<feature type="transmembrane region" description="Helical" evidence="6">
    <location>
        <begin position="393"/>
        <end position="411"/>
    </location>
</feature>
<organism evidence="8 9">
    <name type="scientific">Adlercreutzia caecimuris</name>
    <dbReference type="NCBI Taxonomy" id="671266"/>
    <lineage>
        <taxon>Bacteria</taxon>
        <taxon>Bacillati</taxon>
        <taxon>Actinomycetota</taxon>
        <taxon>Coriobacteriia</taxon>
        <taxon>Eggerthellales</taxon>
        <taxon>Eggerthellaceae</taxon>
        <taxon>Adlercreutzia</taxon>
    </lineage>
</organism>
<keyword evidence="3 6" id="KW-0812">Transmembrane</keyword>
<evidence type="ECO:0000256" key="3">
    <source>
        <dbReference type="ARBA" id="ARBA00022692"/>
    </source>
</evidence>
<dbReference type="Gene3D" id="1.20.1720.10">
    <property type="entry name" value="Multidrug resistance protein D"/>
    <property type="match status" value="1"/>
</dbReference>
<comment type="subcellular location">
    <subcellularLocation>
        <location evidence="1">Cell membrane</location>
        <topology evidence="1">Multi-pass membrane protein</topology>
    </subcellularLocation>
</comment>
<feature type="transmembrane region" description="Helical" evidence="6">
    <location>
        <begin position="262"/>
        <end position="281"/>
    </location>
</feature>
<feature type="transmembrane region" description="Helical" evidence="6">
    <location>
        <begin position="327"/>
        <end position="352"/>
    </location>
</feature>
<feature type="domain" description="Major facilitator superfamily (MFS) profile" evidence="7">
    <location>
        <begin position="77"/>
        <end position="527"/>
    </location>
</feature>
<dbReference type="SUPFAM" id="SSF103473">
    <property type="entry name" value="MFS general substrate transporter"/>
    <property type="match status" value="1"/>
</dbReference>
<feature type="transmembrane region" description="Helical" evidence="6">
    <location>
        <begin position="417"/>
        <end position="435"/>
    </location>
</feature>
<feature type="transmembrane region" description="Helical" evidence="6">
    <location>
        <begin position="455"/>
        <end position="476"/>
    </location>
</feature>
<feature type="transmembrane region" description="Helical" evidence="6">
    <location>
        <begin position="168"/>
        <end position="189"/>
    </location>
</feature>
<evidence type="ECO:0000256" key="2">
    <source>
        <dbReference type="ARBA" id="ARBA00022448"/>
    </source>
</evidence>
<keyword evidence="4 6" id="KW-1133">Transmembrane helix</keyword>
<reference evidence="8 9" key="1">
    <citation type="submission" date="2019-04" db="EMBL/GenBank/DDBJ databases">
        <title>Microbes associate with the intestines of laboratory mice.</title>
        <authorList>
            <person name="Navarre W."/>
            <person name="Wong E."/>
            <person name="Huang K.C."/>
            <person name="Tropini C."/>
            <person name="Ng K."/>
            <person name="Yu B."/>
        </authorList>
    </citation>
    <scope>NUCLEOTIDE SEQUENCE [LARGE SCALE GENOMIC DNA]</scope>
    <source>
        <strain evidence="8 9">NM80_B27</strain>
    </source>
</reference>
<dbReference type="EMBL" id="SSTJ01000006">
    <property type="protein sequence ID" value="THG37331.1"/>
    <property type="molecule type" value="Genomic_DNA"/>
</dbReference>
<dbReference type="PANTHER" id="PTHR42718:SF9">
    <property type="entry name" value="MAJOR FACILITATOR SUPERFAMILY MULTIDRUG TRANSPORTER MFSC"/>
    <property type="match status" value="1"/>
</dbReference>
<evidence type="ECO:0000256" key="6">
    <source>
        <dbReference type="SAM" id="Phobius"/>
    </source>
</evidence>
<feature type="transmembrane region" description="Helical" evidence="6">
    <location>
        <begin position="111"/>
        <end position="135"/>
    </location>
</feature>
<comment type="caution">
    <text evidence="8">The sequence shown here is derived from an EMBL/GenBank/DDBJ whole genome shotgun (WGS) entry which is preliminary data.</text>
</comment>
<feature type="transmembrane region" description="Helical" evidence="6">
    <location>
        <begin position="287"/>
        <end position="307"/>
    </location>
</feature>
<dbReference type="GO" id="GO:0022857">
    <property type="term" value="F:transmembrane transporter activity"/>
    <property type="evidence" value="ECO:0007669"/>
    <property type="project" value="InterPro"/>
</dbReference>
<dbReference type="PROSITE" id="PS50850">
    <property type="entry name" value="MFS"/>
    <property type="match status" value="1"/>
</dbReference>
<evidence type="ECO:0000313" key="8">
    <source>
        <dbReference type="EMBL" id="THG37331.1"/>
    </source>
</evidence>
<sequence>MPRLPPIGSKVVISKPKTRPCATLFPAERGGSAVVRLVRRARAPVSTLPAAAFPVLPRSTVRTRERKGMRTPSLAPLLAVFYGCGFLAGFNENLVNMALVAIMGDFAVDAVTAQWLVTGYMIAVTVVVTCMAYLYRRLPMRTLFFAASALSIAGSLGGLVAPNFAVLLAARLVQAVGTGVFIPLMMNVIVDRVPHEKMGTYLAIGSAMITVGPATAPIVTGFMVSGLGWRSVFLVPLAAAVLLVGAGAFVVRDGREPVASRFDVPSALLVALGVTLLSVGLSEVALHPPVGAAALAGSAAALGAFAWRQERLACPLVSLAPLHRRVFWPAAVLVMITMMTYFSLSVMAPLYFEEAAGLPASTAGLLMVAPVLANASAAVVAGRVLDRRGEWPVLPAGLGLATAGLAVTIAGALAGSVAAATVGIFFGYLGTGMVLSPAQTAGLRRLPDELDSHGVTLMSMAVQLSACLGPATYIGVMSAATARAAAAGAPAAQASAEGFACAMAVAAAVAACGFAAAIAYARFMRRA</sequence>
<proteinExistence type="predicted"/>
<keyword evidence="2" id="KW-0813">Transport</keyword>
<dbReference type="InterPro" id="IPR011701">
    <property type="entry name" value="MFS"/>
</dbReference>
<dbReference type="Gene3D" id="1.20.1250.20">
    <property type="entry name" value="MFS general substrate transporter like domains"/>
    <property type="match status" value="1"/>
</dbReference>
<feature type="transmembrane region" description="Helical" evidence="6">
    <location>
        <begin position="142"/>
        <end position="162"/>
    </location>
</feature>
<evidence type="ECO:0000313" key="9">
    <source>
        <dbReference type="Proteomes" id="UP000308978"/>
    </source>
</evidence>
<evidence type="ECO:0000259" key="7">
    <source>
        <dbReference type="PROSITE" id="PS50850"/>
    </source>
</evidence>
<gene>
    <name evidence="8" type="ORF">E5986_06110</name>
</gene>
<feature type="transmembrane region" description="Helical" evidence="6">
    <location>
        <begin position="231"/>
        <end position="250"/>
    </location>
</feature>
<dbReference type="InterPro" id="IPR036259">
    <property type="entry name" value="MFS_trans_sf"/>
</dbReference>